<dbReference type="PRINTS" id="PR00604">
    <property type="entry name" value="CYTCHRMECIAB"/>
</dbReference>
<dbReference type="InterPro" id="IPR036909">
    <property type="entry name" value="Cyt_c-like_dom_sf"/>
</dbReference>
<evidence type="ECO:0000259" key="8">
    <source>
        <dbReference type="PROSITE" id="PS51007"/>
    </source>
</evidence>
<evidence type="ECO:0000256" key="1">
    <source>
        <dbReference type="ARBA" id="ARBA00022448"/>
    </source>
</evidence>
<reference evidence="10" key="1">
    <citation type="journal article" date="2019" name="Int. J. Syst. Evol. Microbiol.">
        <title>The Global Catalogue of Microorganisms (GCM) 10K type strain sequencing project: providing services to taxonomists for standard genome sequencing and annotation.</title>
        <authorList>
            <consortium name="The Broad Institute Genomics Platform"/>
            <consortium name="The Broad Institute Genome Sequencing Center for Infectious Disease"/>
            <person name="Wu L."/>
            <person name="Ma J."/>
        </authorList>
    </citation>
    <scope>NUCLEOTIDE SEQUENCE [LARGE SCALE GENOMIC DNA]</scope>
    <source>
        <strain evidence="10">DFY28</strain>
    </source>
</reference>
<keyword evidence="5 6" id="KW-0408">Iron</keyword>
<protein>
    <submittedName>
        <fullName evidence="9">C-type cytochrome</fullName>
    </submittedName>
</protein>
<feature type="signal peptide" evidence="7">
    <location>
        <begin position="1"/>
        <end position="21"/>
    </location>
</feature>
<dbReference type="PANTHER" id="PTHR11961">
    <property type="entry name" value="CYTOCHROME C"/>
    <property type="match status" value="1"/>
</dbReference>
<keyword evidence="4" id="KW-0249">Electron transport</keyword>
<evidence type="ECO:0000256" key="4">
    <source>
        <dbReference type="ARBA" id="ARBA00022982"/>
    </source>
</evidence>
<dbReference type="Pfam" id="PF00034">
    <property type="entry name" value="Cytochrom_C"/>
    <property type="match status" value="1"/>
</dbReference>
<dbReference type="InterPro" id="IPR009056">
    <property type="entry name" value="Cyt_c-like_dom"/>
</dbReference>
<dbReference type="InterPro" id="IPR002327">
    <property type="entry name" value="Cyt_c_1A/1B"/>
</dbReference>
<proteinExistence type="predicted"/>
<comment type="caution">
    <text evidence="9">The sequence shown here is derived from an EMBL/GenBank/DDBJ whole genome shotgun (WGS) entry which is preliminary data.</text>
</comment>
<keyword evidence="7" id="KW-0732">Signal</keyword>
<name>A0ABW4N342_9CAUL</name>
<feature type="chain" id="PRO_5047108897" evidence="7">
    <location>
        <begin position="22"/>
        <end position="122"/>
    </location>
</feature>
<keyword evidence="1" id="KW-0813">Transport</keyword>
<keyword evidence="10" id="KW-1185">Reference proteome</keyword>
<accession>A0ABW4N342</accession>
<dbReference type="Proteomes" id="UP001597237">
    <property type="component" value="Unassembled WGS sequence"/>
</dbReference>
<evidence type="ECO:0000313" key="9">
    <source>
        <dbReference type="EMBL" id="MFD1783864.1"/>
    </source>
</evidence>
<dbReference type="SUPFAM" id="SSF46626">
    <property type="entry name" value="Cytochrome c"/>
    <property type="match status" value="1"/>
</dbReference>
<organism evidence="9 10">
    <name type="scientific">Phenylobacterium terrae</name>
    <dbReference type="NCBI Taxonomy" id="2665495"/>
    <lineage>
        <taxon>Bacteria</taxon>
        <taxon>Pseudomonadati</taxon>
        <taxon>Pseudomonadota</taxon>
        <taxon>Alphaproteobacteria</taxon>
        <taxon>Caulobacterales</taxon>
        <taxon>Caulobacteraceae</taxon>
        <taxon>Phenylobacterium</taxon>
    </lineage>
</organism>
<evidence type="ECO:0000313" key="10">
    <source>
        <dbReference type="Proteomes" id="UP001597237"/>
    </source>
</evidence>
<keyword evidence="2 6" id="KW-0349">Heme</keyword>
<dbReference type="Gene3D" id="1.10.760.10">
    <property type="entry name" value="Cytochrome c-like domain"/>
    <property type="match status" value="1"/>
</dbReference>
<evidence type="ECO:0000256" key="5">
    <source>
        <dbReference type="ARBA" id="ARBA00023004"/>
    </source>
</evidence>
<keyword evidence="3 6" id="KW-0479">Metal-binding</keyword>
<feature type="domain" description="Cytochrome c" evidence="8">
    <location>
        <begin position="12"/>
        <end position="122"/>
    </location>
</feature>
<sequence>MLGKFPLFAAVAALAAGPAAAQADAERRAYGKCIACHSLDGVGASRYGPDLRGVMGRQAGSNPQFKHFSPAMKASKVVWTAKTLDAFLASPATFIRGNRMVSPPIKDPAERQAIIRYLERHR</sequence>
<evidence type="ECO:0000256" key="7">
    <source>
        <dbReference type="SAM" id="SignalP"/>
    </source>
</evidence>
<dbReference type="EMBL" id="JBHUEY010000001">
    <property type="protein sequence ID" value="MFD1783864.1"/>
    <property type="molecule type" value="Genomic_DNA"/>
</dbReference>
<gene>
    <name evidence="9" type="ORF">ACFSC0_10710</name>
</gene>
<evidence type="ECO:0000256" key="3">
    <source>
        <dbReference type="ARBA" id="ARBA00022723"/>
    </source>
</evidence>
<evidence type="ECO:0000256" key="2">
    <source>
        <dbReference type="ARBA" id="ARBA00022617"/>
    </source>
</evidence>
<dbReference type="PROSITE" id="PS51007">
    <property type="entry name" value="CYTC"/>
    <property type="match status" value="1"/>
</dbReference>
<dbReference type="RefSeq" id="WP_377282945.1">
    <property type="nucleotide sequence ID" value="NZ_JBHRSI010000008.1"/>
</dbReference>
<evidence type="ECO:0000256" key="6">
    <source>
        <dbReference type="PROSITE-ProRule" id="PRU00433"/>
    </source>
</evidence>